<feature type="transmembrane region" description="Helical" evidence="8">
    <location>
        <begin position="295"/>
        <end position="314"/>
    </location>
</feature>
<keyword evidence="6 8" id="KW-1133">Transmembrane helix</keyword>
<feature type="transmembrane region" description="Helical" evidence="8">
    <location>
        <begin position="219"/>
        <end position="241"/>
    </location>
</feature>
<feature type="transmembrane region" description="Helical" evidence="8">
    <location>
        <begin position="33"/>
        <end position="59"/>
    </location>
</feature>
<protein>
    <recommendedName>
        <fullName evidence="11">Amino acid transporter transmembrane domain-containing protein</fullName>
    </recommendedName>
</protein>
<dbReference type="AlphaFoldDB" id="A0A1J4Y3R8"/>
<keyword evidence="5 8" id="KW-0812">Transmembrane</keyword>
<feature type="transmembrane region" description="Helical" evidence="8">
    <location>
        <begin position="361"/>
        <end position="379"/>
    </location>
</feature>
<evidence type="ECO:0008006" key="11">
    <source>
        <dbReference type="Google" id="ProtNLM"/>
    </source>
</evidence>
<evidence type="ECO:0000256" key="1">
    <source>
        <dbReference type="ARBA" id="ARBA00004429"/>
    </source>
</evidence>
<evidence type="ECO:0000256" key="4">
    <source>
        <dbReference type="ARBA" id="ARBA00022519"/>
    </source>
</evidence>
<dbReference type="GO" id="GO:0005886">
    <property type="term" value="C:plasma membrane"/>
    <property type="evidence" value="ECO:0007669"/>
    <property type="project" value="UniProtKB-SubCell"/>
</dbReference>
<keyword evidence="2" id="KW-0813">Transport</keyword>
<feature type="transmembrane region" description="Helical" evidence="8">
    <location>
        <begin position="187"/>
        <end position="207"/>
    </location>
</feature>
<comment type="subcellular location">
    <subcellularLocation>
        <location evidence="1">Cell inner membrane</location>
        <topology evidence="1">Multi-pass membrane protein</topology>
    </subcellularLocation>
</comment>
<evidence type="ECO:0000256" key="7">
    <source>
        <dbReference type="ARBA" id="ARBA00023136"/>
    </source>
</evidence>
<dbReference type="STRING" id="1805425.AUJ30_00140"/>
<evidence type="ECO:0000256" key="6">
    <source>
        <dbReference type="ARBA" id="ARBA00022989"/>
    </source>
</evidence>
<keyword evidence="3" id="KW-1003">Cell membrane</keyword>
<dbReference type="Proteomes" id="UP000182693">
    <property type="component" value="Unassembled WGS sequence"/>
</dbReference>
<feature type="transmembrane region" description="Helical" evidence="8">
    <location>
        <begin position="125"/>
        <end position="141"/>
    </location>
</feature>
<evidence type="ECO:0000256" key="8">
    <source>
        <dbReference type="SAM" id="Phobius"/>
    </source>
</evidence>
<dbReference type="GO" id="GO:0003333">
    <property type="term" value="P:amino acid transmembrane transport"/>
    <property type="evidence" value="ECO:0007669"/>
    <property type="project" value="InterPro"/>
</dbReference>
<reference evidence="9 10" key="1">
    <citation type="journal article" date="2016" name="Environ. Microbiol.">
        <title>Genomic resolution of a cold subsurface aquifer community provides metabolic insights for novel microbes adapted to high CO concentrations.</title>
        <authorList>
            <person name="Probst A.J."/>
            <person name="Castelle C.J."/>
            <person name="Singh A."/>
            <person name="Brown C.T."/>
            <person name="Anantharaman K."/>
            <person name="Sharon I."/>
            <person name="Hug L.A."/>
            <person name="Burstein D."/>
            <person name="Emerson J.B."/>
            <person name="Thomas B.C."/>
            <person name="Banfield J.F."/>
        </authorList>
    </citation>
    <scope>NUCLEOTIDE SEQUENCE [LARGE SCALE GENOMIC DNA]</scope>
    <source>
        <strain evidence="9">CG1_02_39_135</strain>
    </source>
</reference>
<evidence type="ECO:0000256" key="2">
    <source>
        <dbReference type="ARBA" id="ARBA00022448"/>
    </source>
</evidence>
<dbReference type="Gene3D" id="1.20.1740.10">
    <property type="entry name" value="Amino acid/polyamine transporter I"/>
    <property type="match status" value="1"/>
</dbReference>
<feature type="transmembrane region" description="Helical" evidence="8">
    <location>
        <begin position="261"/>
        <end position="283"/>
    </location>
</feature>
<keyword evidence="7 8" id="KW-0472">Membrane</keyword>
<organism evidence="9 10">
    <name type="scientific">Candidatus Wolfebacteria bacterium CG1_02_39_135</name>
    <dbReference type="NCBI Taxonomy" id="1805425"/>
    <lineage>
        <taxon>Bacteria</taxon>
        <taxon>Candidatus Wolfeibacteriota</taxon>
    </lineage>
</organism>
<feature type="transmembrane region" description="Helical" evidence="8">
    <location>
        <begin position="148"/>
        <end position="167"/>
    </location>
</feature>
<feature type="transmembrane region" description="Helical" evidence="8">
    <location>
        <begin position="320"/>
        <end position="340"/>
    </location>
</feature>
<name>A0A1J4Y3R8_9BACT</name>
<dbReference type="EMBL" id="MNWX01000004">
    <property type="protein sequence ID" value="OIO65870.1"/>
    <property type="molecule type" value="Genomic_DNA"/>
</dbReference>
<evidence type="ECO:0000313" key="10">
    <source>
        <dbReference type="Proteomes" id="UP000182693"/>
    </source>
</evidence>
<accession>A0A1J4Y3R8</accession>
<sequence>MYKNIILPASLLAGTIIGAGVFALPFVFEKAGIMTGLFYLGFFSVAFVFIHLMYADLILKTEGGRNFHRFPGYAKIYLGNWGFWLAILTTIIGMLFVLTVYLILSISFINLIYPIGLDISDASKLLIFWFFGSAAIFLGIRRIAFSEFLITGGIIAIILIIFSYGLGYFGKIISVPTFNLQNIFLPYGAVLFALMGRTAIPAVISYFQKIREPLVQAKTPIILGTLMPALVYLLFVFGIWGLSEIVSEDAVSGLVGQIPQWVLTLVGIFGLISLWSSYIIIGLDIKNSLKFDLKFPKILAGLTVVVLPALLYFWGFQSFLTLVGLVGGIFIALEGIFIVLMWIRASKAKAEQIIFKKLNPLIIYALITVFIGGILYEIIH</sequence>
<keyword evidence="4" id="KW-0997">Cell inner membrane</keyword>
<dbReference type="InterPro" id="IPR018227">
    <property type="entry name" value="Amino_acid_transport_2"/>
</dbReference>
<evidence type="ECO:0000256" key="5">
    <source>
        <dbReference type="ARBA" id="ARBA00022692"/>
    </source>
</evidence>
<comment type="caution">
    <text evidence="9">The sequence shown here is derived from an EMBL/GenBank/DDBJ whole genome shotgun (WGS) entry which is preliminary data.</text>
</comment>
<proteinExistence type="predicted"/>
<evidence type="ECO:0000256" key="3">
    <source>
        <dbReference type="ARBA" id="ARBA00022475"/>
    </source>
</evidence>
<evidence type="ECO:0000313" key="9">
    <source>
        <dbReference type="EMBL" id="OIO65870.1"/>
    </source>
</evidence>
<feature type="transmembrane region" description="Helical" evidence="8">
    <location>
        <begin position="80"/>
        <end position="113"/>
    </location>
</feature>
<dbReference type="Pfam" id="PF03222">
    <property type="entry name" value="Trp_Tyr_perm"/>
    <property type="match status" value="1"/>
</dbReference>
<gene>
    <name evidence="9" type="ORF">AUJ30_00140</name>
</gene>